<gene>
    <name evidence="1" type="ORF">MRB53_017198</name>
</gene>
<dbReference type="Proteomes" id="UP001234297">
    <property type="component" value="Chromosome 5"/>
</dbReference>
<sequence length="81" mass="9142">MKLKDIPACLGVQDLTLAPRKQGIRVFFVSFVPYSLSALNLHQIGAFLRAQSAPTSFFNRSILRFPHEISLRSRLGLCFPH</sequence>
<name>A0ACC2M4H3_PERAE</name>
<evidence type="ECO:0000313" key="2">
    <source>
        <dbReference type="Proteomes" id="UP001234297"/>
    </source>
</evidence>
<organism evidence="1 2">
    <name type="scientific">Persea americana</name>
    <name type="common">Avocado</name>
    <dbReference type="NCBI Taxonomy" id="3435"/>
    <lineage>
        <taxon>Eukaryota</taxon>
        <taxon>Viridiplantae</taxon>
        <taxon>Streptophyta</taxon>
        <taxon>Embryophyta</taxon>
        <taxon>Tracheophyta</taxon>
        <taxon>Spermatophyta</taxon>
        <taxon>Magnoliopsida</taxon>
        <taxon>Magnoliidae</taxon>
        <taxon>Laurales</taxon>
        <taxon>Lauraceae</taxon>
        <taxon>Persea</taxon>
    </lineage>
</organism>
<dbReference type="EMBL" id="CM056813">
    <property type="protein sequence ID" value="KAJ8640504.1"/>
    <property type="molecule type" value="Genomic_DNA"/>
</dbReference>
<comment type="caution">
    <text evidence="1">The sequence shown here is derived from an EMBL/GenBank/DDBJ whole genome shotgun (WGS) entry which is preliminary data.</text>
</comment>
<accession>A0ACC2M4H3</accession>
<proteinExistence type="predicted"/>
<evidence type="ECO:0000313" key="1">
    <source>
        <dbReference type="EMBL" id="KAJ8640504.1"/>
    </source>
</evidence>
<protein>
    <submittedName>
        <fullName evidence="1">Uncharacterized protein</fullName>
    </submittedName>
</protein>
<keyword evidence="2" id="KW-1185">Reference proteome</keyword>
<reference evidence="1 2" key="1">
    <citation type="journal article" date="2022" name="Hortic Res">
        <title>A haplotype resolved chromosomal level avocado genome allows analysis of novel avocado genes.</title>
        <authorList>
            <person name="Nath O."/>
            <person name="Fletcher S.J."/>
            <person name="Hayward A."/>
            <person name="Shaw L.M."/>
            <person name="Masouleh A.K."/>
            <person name="Furtado A."/>
            <person name="Henry R.J."/>
            <person name="Mitter N."/>
        </authorList>
    </citation>
    <scope>NUCLEOTIDE SEQUENCE [LARGE SCALE GENOMIC DNA]</scope>
    <source>
        <strain evidence="2">cv. Hass</strain>
    </source>
</reference>